<evidence type="ECO:0000259" key="7">
    <source>
        <dbReference type="Pfam" id="PF17851"/>
    </source>
</evidence>
<dbReference type="Pfam" id="PF17851">
    <property type="entry name" value="GH43_C2"/>
    <property type="match status" value="1"/>
</dbReference>
<dbReference type="SUPFAM" id="SSF75005">
    <property type="entry name" value="Arabinanase/levansucrase/invertase"/>
    <property type="match status" value="1"/>
</dbReference>
<dbReference type="GO" id="GO:0005975">
    <property type="term" value="P:carbohydrate metabolic process"/>
    <property type="evidence" value="ECO:0007669"/>
    <property type="project" value="InterPro"/>
</dbReference>
<evidence type="ECO:0000256" key="3">
    <source>
        <dbReference type="ARBA" id="ARBA00023295"/>
    </source>
</evidence>
<dbReference type="OrthoDB" id="408373at2759"/>
<evidence type="ECO:0000256" key="6">
    <source>
        <dbReference type="SAM" id="SignalP"/>
    </source>
</evidence>
<dbReference type="CDD" id="cd18833">
    <property type="entry name" value="GH43_PcXyl-like"/>
    <property type="match status" value="1"/>
</dbReference>
<evidence type="ECO:0000256" key="4">
    <source>
        <dbReference type="PIRSR" id="PIRSR606710-2"/>
    </source>
</evidence>
<keyword evidence="6" id="KW-0732">Signal</keyword>
<dbReference type="EnsemblFungi" id="EJT77202">
    <property type="protein sequence ID" value="EJT77202"/>
    <property type="gene ID" value="GGTG_07114"/>
</dbReference>
<dbReference type="STRING" id="644352.J3P0R9"/>
<evidence type="ECO:0000313" key="8">
    <source>
        <dbReference type="EMBL" id="EJT77202.1"/>
    </source>
</evidence>
<dbReference type="Proteomes" id="UP000006039">
    <property type="component" value="Unassembled WGS sequence"/>
</dbReference>
<feature type="chain" id="PRO_5015094738" evidence="6">
    <location>
        <begin position="23"/>
        <end position="586"/>
    </location>
</feature>
<accession>J3P0R9</accession>
<dbReference type="InterPro" id="IPR006710">
    <property type="entry name" value="Glyco_hydro_43"/>
</dbReference>
<dbReference type="SUPFAM" id="SSF49899">
    <property type="entry name" value="Concanavalin A-like lectins/glucanases"/>
    <property type="match status" value="1"/>
</dbReference>
<evidence type="ECO:0000256" key="1">
    <source>
        <dbReference type="ARBA" id="ARBA00009865"/>
    </source>
</evidence>
<feature type="signal peptide" evidence="6">
    <location>
        <begin position="1"/>
        <end position="22"/>
    </location>
</feature>
<gene>
    <name evidence="9" type="primary">20347572</name>
    <name evidence="8" type="ORF">GGTG_07114</name>
</gene>
<feature type="site" description="Important for catalytic activity, responsible for pKa modulation of the active site Glu and correct orientation of both the proton donor and substrate" evidence="4">
    <location>
        <position position="155"/>
    </location>
</feature>
<dbReference type="PANTHER" id="PTHR42812:SF17">
    <property type="entry name" value="BETA-XYLOSIDASE C-TERMINAL CONCANAVALIN A-LIKE DOMAIN-CONTAINING PROTEIN-RELATED"/>
    <property type="match status" value="1"/>
</dbReference>
<dbReference type="PANTHER" id="PTHR42812">
    <property type="entry name" value="BETA-XYLOSIDASE"/>
    <property type="match status" value="1"/>
</dbReference>
<dbReference type="InterPro" id="IPR013320">
    <property type="entry name" value="ConA-like_dom_sf"/>
</dbReference>
<reference evidence="9" key="5">
    <citation type="submission" date="2018-04" db="UniProtKB">
        <authorList>
            <consortium name="EnsemblFungi"/>
        </authorList>
    </citation>
    <scope>IDENTIFICATION</scope>
    <source>
        <strain evidence="9">R3-111a-1</strain>
    </source>
</reference>
<dbReference type="InterPro" id="IPR041542">
    <property type="entry name" value="GH43_C2"/>
</dbReference>
<comment type="similarity">
    <text evidence="1 5">Belongs to the glycosyl hydrolase 43 family.</text>
</comment>
<dbReference type="GeneID" id="20347572"/>
<evidence type="ECO:0000256" key="5">
    <source>
        <dbReference type="RuleBase" id="RU361187"/>
    </source>
</evidence>
<dbReference type="InterPro" id="IPR023296">
    <property type="entry name" value="Glyco_hydro_beta-prop_sf"/>
</dbReference>
<dbReference type="eggNOG" id="ENOG502SIVT">
    <property type="taxonomic scope" value="Eukaryota"/>
</dbReference>
<reference evidence="9" key="4">
    <citation type="journal article" date="2015" name="G3 (Bethesda)">
        <title>Genome sequences of three phytopathogenic species of the Magnaporthaceae family of fungi.</title>
        <authorList>
            <person name="Okagaki L.H."/>
            <person name="Nunes C.C."/>
            <person name="Sailsbery J."/>
            <person name="Clay B."/>
            <person name="Brown D."/>
            <person name="John T."/>
            <person name="Oh Y."/>
            <person name="Young N."/>
            <person name="Fitzgerald M."/>
            <person name="Haas B.J."/>
            <person name="Zeng Q."/>
            <person name="Young S."/>
            <person name="Adiconis X."/>
            <person name="Fan L."/>
            <person name="Levin J.Z."/>
            <person name="Mitchell T.K."/>
            <person name="Okubara P.A."/>
            <person name="Farman M.L."/>
            <person name="Kohn L.M."/>
            <person name="Birren B."/>
            <person name="Ma L.-J."/>
            <person name="Dean R.A."/>
        </authorList>
    </citation>
    <scope>NUCLEOTIDE SEQUENCE</scope>
    <source>
        <strain evidence="9">R3-111a-1</strain>
    </source>
</reference>
<dbReference type="AlphaFoldDB" id="J3P0R9"/>
<keyword evidence="2 5" id="KW-0378">Hydrolase</keyword>
<feature type="domain" description="Beta-xylosidase C-terminal Concanavalin A-like" evidence="7">
    <location>
        <begin position="347"/>
        <end position="554"/>
    </location>
</feature>
<dbReference type="Pfam" id="PF04616">
    <property type="entry name" value="Glyco_hydro_43"/>
    <property type="match status" value="1"/>
</dbReference>
<dbReference type="VEuPathDB" id="FungiDB:GGTG_07114"/>
<dbReference type="InterPro" id="IPR051795">
    <property type="entry name" value="Glycosyl_Hydrlase_43"/>
</dbReference>
<reference evidence="10" key="1">
    <citation type="submission" date="2010-07" db="EMBL/GenBank/DDBJ databases">
        <title>The genome sequence of Gaeumannomyces graminis var. tritici strain R3-111a-1.</title>
        <authorList>
            <consortium name="The Broad Institute Genome Sequencing Platform"/>
            <person name="Ma L.-J."/>
            <person name="Dead R."/>
            <person name="Young S."/>
            <person name="Zeng Q."/>
            <person name="Koehrsen M."/>
            <person name="Alvarado L."/>
            <person name="Berlin A."/>
            <person name="Chapman S.B."/>
            <person name="Chen Z."/>
            <person name="Freedman E."/>
            <person name="Gellesch M."/>
            <person name="Goldberg J."/>
            <person name="Griggs A."/>
            <person name="Gujja S."/>
            <person name="Heilman E.R."/>
            <person name="Heiman D."/>
            <person name="Hepburn T."/>
            <person name="Howarth C."/>
            <person name="Jen D."/>
            <person name="Larson L."/>
            <person name="Mehta T."/>
            <person name="Neiman D."/>
            <person name="Pearson M."/>
            <person name="Roberts A."/>
            <person name="Saif S."/>
            <person name="Shea T."/>
            <person name="Shenoy N."/>
            <person name="Sisk P."/>
            <person name="Stolte C."/>
            <person name="Sykes S."/>
            <person name="Walk T."/>
            <person name="White J."/>
            <person name="Yandava C."/>
            <person name="Haas B."/>
            <person name="Nusbaum C."/>
            <person name="Birren B."/>
        </authorList>
    </citation>
    <scope>NUCLEOTIDE SEQUENCE [LARGE SCALE GENOMIC DNA]</scope>
    <source>
        <strain evidence="10">R3-111a-1</strain>
    </source>
</reference>
<dbReference type="Gene3D" id="2.60.120.200">
    <property type="match status" value="1"/>
</dbReference>
<protein>
    <submittedName>
        <fullName evidence="8">Xylosidase/arabinosidase</fullName>
    </submittedName>
</protein>
<proteinExistence type="inferred from homology"/>
<keyword evidence="10" id="KW-1185">Reference proteome</keyword>
<name>J3P0R9_GAET3</name>
<dbReference type="RefSeq" id="XP_009223202.1">
    <property type="nucleotide sequence ID" value="XM_009224938.1"/>
</dbReference>
<evidence type="ECO:0000313" key="9">
    <source>
        <dbReference type="EnsemblFungi" id="EJT77202"/>
    </source>
</evidence>
<reference evidence="8" key="3">
    <citation type="submission" date="2010-09" db="EMBL/GenBank/DDBJ databases">
        <title>Annotation of Gaeumannomyces graminis var. tritici R3-111a-1.</title>
        <authorList>
            <consortium name="The Broad Institute Genome Sequencing Platform"/>
            <person name="Ma L.-J."/>
            <person name="Dead R."/>
            <person name="Young S.K."/>
            <person name="Zeng Q."/>
            <person name="Gargeya S."/>
            <person name="Fitzgerald M."/>
            <person name="Haas B."/>
            <person name="Abouelleil A."/>
            <person name="Alvarado L."/>
            <person name="Arachchi H.M."/>
            <person name="Berlin A."/>
            <person name="Brown A."/>
            <person name="Chapman S.B."/>
            <person name="Chen Z."/>
            <person name="Dunbar C."/>
            <person name="Freedman E."/>
            <person name="Gearin G."/>
            <person name="Gellesch M."/>
            <person name="Goldberg J."/>
            <person name="Griggs A."/>
            <person name="Gujja S."/>
            <person name="Heiman D."/>
            <person name="Howarth C."/>
            <person name="Larson L."/>
            <person name="Lui A."/>
            <person name="MacDonald P.J.P."/>
            <person name="Mehta T."/>
            <person name="Montmayeur A."/>
            <person name="Murphy C."/>
            <person name="Neiman D."/>
            <person name="Pearson M."/>
            <person name="Priest M."/>
            <person name="Roberts A."/>
            <person name="Saif S."/>
            <person name="Shea T."/>
            <person name="Shenoy N."/>
            <person name="Sisk P."/>
            <person name="Stolte C."/>
            <person name="Sykes S."/>
            <person name="Yandava C."/>
            <person name="Wortman J."/>
            <person name="Nusbaum C."/>
            <person name="Birren B."/>
        </authorList>
    </citation>
    <scope>NUCLEOTIDE SEQUENCE</scope>
    <source>
        <strain evidence="8">R3-111a-1</strain>
    </source>
</reference>
<sequence>MNRLLNIVCLVGALAGLQLAGAQPANKSFTNPVLPGWHSDPSCARGPDGVFLCVTSTFIAFPGLPVYASKDLLSWKLASHVWSRESQLPGVSRASWRQMGGMYAPTIRYHGGFWWVVCEYLDGPEGILGVLFKTTDPFSDDAWSDPVLFHPGRIDPDLFWDDGGTLYAATQGIVLQSLDPVTGALSQPPIELWNGTGGVWPEGPRFYKRGGWYYLLIAEGGTATDHAVTMARARNITGPYEASPHNPHLTNRGTGQFFQTVGHADLFQDGDGNWWGMCLATRSGPQYRHYPMGREAVLFPVQWDDPTDWPVLQPVRGRMEGPLPTVSGSRELPGPGPFVADDEDLDFTSASKIPGNLIYWRVPRDESFSLASGKGLKMVPLRANITGVTGTNMDLNGQSGLTFIGRRQTHTLFTFSIDLDFAPQAAGQEAGATVFLTQYNHIDLGVVGLAPCSGDGKVARFLRLRATALQGGTAPAPVQRRVPDDWTGAIRLTVRAVSLTEYELSASSVGGAGSAAIVLGRVSSQLVSGGTGQFVGALLGAFATCNGAGGSGVACPGGGVPAYVSRWKYTAEGQHVAADDVAPPRP</sequence>
<organism evidence="8">
    <name type="scientific">Gaeumannomyces tritici (strain R3-111a-1)</name>
    <name type="common">Wheat and barley take-all root rot fungus</name>
    <name type="synonym">Gaeumannomyces graminis var. tritici</name>
    <dbReference type="NCBI Taxonomy" id="644352"/>
    <lineage>
        <taxon>Eukaryota</taxon>
        <taxon>Fungi</taxon>
        <taxon>Dikarya</taxon>
        <taxon>Ascomycota</taxon>
        <taxon>Pezizomycotina</taxon>
        <taxon>Sordariomycetes</taxon>
        <taxon>Sordariomycetidae</taxon>
        <taxon>Magnaporthales</taxon>
        <taxon>Magnaporthaceae</taxon>
        <taxon>Gaeumannomyces</taxon>
    </lineage>
</organism>
<evidence type="ECO:0000313" key="10">
    <source>
        <dbReference type="Proteomes" id="UP000006039"/>
    </source>
</evidence>
<evidence type="ECO:0000256" key="2">
    <source>
        <dbReference type="ARBA" id="ARBA00022801"/>
    </source>
</evidence>
<reference evidence="8" key="2">
    <citation type="submission" date="2010-07" db="EMBL/GenBank/DDBJ databases">
        <authorList>
            <consortium name="The Broad Institute Genome Sequencing Platform"/>
            <consortium name="Broad Institute Genome Sequencing Center for Infectious Disease"/>
            <person name="Ma L.-J."/>
            <person name="Dead R."/>
            <person name="Young S."/>
            <person name="Zeng Q."/>
            <person name="Koehrsen M."/>
            <person name="Alvarado L."/>
            <person name="Berlin A."/>
            <person name="Chapman S.B."/>
            <person name="Chen Z."/>
            <person name="Freedman E."/>
            <person name="Gellesch M."/>
            <person name="Goldberg J."/>
            <person name="Griggs A."/>
            <person name="Gujja S."/>
            <person name="Heilman E.R."/>
            <person name="Heiman D."/>
            <person name="Hepburn T."/>
            <person name="Howarth C."/>
            <person name="Jen D."/>
            <person name="Larson L."/>
            <person name="Mehta T."/>
            <person name="Neiman D."/>
            <person name="Pearson M."/>
            <person name="Roberts A."/>
            <person name="Saif S."/>
            <person name="Shea T."/>
            <person name="Shenoy N."/>
            <person name="Sisk P."/>
            <person name="Stolte C."/>
            <person name="Sykes S."/>
            <person name="Walk T."/>
            <person name="White J."/>
            <person name="Yandava C."/>
            <person name="Haas B."/>
            <person name="Nusbaum C."/>
            <person name="Birren B."/>
        </authorList>
    </citation>
    <scope>NUCLEOTIDE SEQUENCE</scope>
    <source>
        <strain evidence="8">R3-111a-1</strain>
    </source>
</reference>
<dbReference type="GO" id="GO:0004553">
    <property type="term" value="F:hydrolase activity, hydrolyzing O-glycosyl compounds"/>
    <property type="evidence" value="ECO:0007669"/>
    <property type="project" value="InterPro"/>
</dbReference>
<dbReference type="HOGENOM" id="CLU_016508_3_0_1"/>
<dbReference type="Gene3D" id="2.115.10.20">
    <property type="entry name" value="Glycosyl hydrolase domain, family 43"/>
    <property type="match status" value="1"/>
</dbReference>
<keyword evidence="3 5" id="KW-0326">Glycosidase</keyword>
<dbReference type="EMBL" id="GL385397">
    <property type="protein sequence ID" value="EJT77202.1"/>
    <property type="molecule type" value="Genomic_DNA"/>
</dbReference>